<protein>
    <submittedName>
        <fullName evidence="1">Gliding motility-associated C-terminal domain-containing protein</fullName>
    </submittedName>
</protein>
<proteinExistence type="predicted"/>
<sequence>MNTSLVNLQKHIFTLLIGLLPWVAFGTHNRAGEITYRSLGGNTYEITVTTYTKVSSQIDRCELTIEWGDGTSSTVYRVNGGNARCPNSPARDGINIGNDIRLNIYRGEHTFPTQGYYTISVQDLNRNAGVVNIPNSVQVPFYVSTTLFVRSDLGPNNSPTLLNPPIDQGCVNRLFIHNAGAFDEDGDSLAYELVQCKGLNGRNIPETYNPSFVQDSVEINPITGDFIWDVPKAAGQFNFAFVIKEFRKNRQGNYELMGSVTRDMQIDIETCSNNPPVIDPLGPFCIEAGNTLNFQVTATDPDNDPLALSGSGGPFEVTPSALFPDPATGPSPLTANFSWTPGCDQVRLQPYYVTFRAEDIPATPPPLVGLRTVEITVIAPRCENPAATANQTVIDLTWDANLCTDAEGYDLYRRNGTYGYVPADCETGVPDFTGYEYIGSTAGWSSTMYTDSVELDQGVQYCYMVVATFPDGSESVASVEFCAELPQTLPIMTHVDVNATDAVNGEVQVSWIHAPEIDSNAFPPPYTYELERAPGIDGTNFTTIATLPDTDTTYLDAGINTVDGGWNYRVRIFNNNGTSEIGVSGSASSIYAIATPRDEAVQLTFNSVTPWVYDTTIVFRETSPGSGIWDSIGFTTTNVYIDTGLINSTQYCYYGLGVGRYTGTGLPAPLLNRSQQVCSEPADNEAPCAPEVSWFADCENAYLRLSWTIPPGCPNDIVSYNIYYRPTPDDPWPADPLVSGITGTVFEFTEGSIVGCYAVTAVDDADIPNESDIIEAFCIEGCAQIQLPNVFSPDGDGVNDFFFPVRDANGNPFFRDIADFQIDVYNRWGRLVYRSTDPNEFVTTGWDGNDRTTGEPCVEGVYFYICNYRARSLGTAPSQVLQGSIHLFR</sequence>
<reference evidence="1 2" key="1">
    <citation type="submission" date="2019-09" db="EMBL/GenBank/DDBJ databases">
        <title>Genomes of family Cryomorphaceae.</title>
        <authorList>
            <person name="Bowman J.P."/>
        </authorList>
    </citation>
    <scope>NUCLEOTIDE SEQUENCE [LARGE SCALE GENOMIC DNA]</scope>
    <source>
        <strain evidence="1 2">LMG 25704</strain>
    </source>
</reference>
<dbReference type="SUPFAM" id="SSF49265">
    <property type="entry name" value="Fibronectin type III"/>
    <property type="match status" value="1"/>
</dbReference>
<evidence type="ECO:0000313" key="1">
    <source>
        <dbReference type="EMBL" id="KAB2808652.1"/>
    </source>
</evidence>
<dbReference type="EMBL" id="WBVO01000008">
    <property type="protein sequence ID" value="KAB2808652.1"/>
    <property type="molecule type" value="Genomic_DNA"/>
</dbReference>
<dbReference type="InterPro" id="IPR036116">
    <property type="entry name" value="FN3_sf"/>
</dbReference>
<dbReference type="InterPro" id="IPR003961">
    <property type="entry name" value="FN3_dom"/>
</dbReference>
<dbReference type="Proteomes" id="UP000468650">
    <property type="component" value="Unassembled WGS sequence"/>
</dbReference>
<organism evidence="1 2">
    <name type="scientific">Phaeocystidibacter luteus</name>
    <dbReference type="NCBI Taxonomy" id="911197"/>
    <lineage>
        <taxon>Bacteria</taxon>
        <taxon>Pseudomonadati</taxon>
        <taxon>Bacteroidota</taxon>
        <taxon>Flavobacteriia</taxon>
        <taxon>Flavobacteriales</taxon>
        <taxon>Phaeocystidibacteraceae</taxon>
        <taxon>Phaeocystidibacter</taxon>
    </lineage>
</organism>
<dbReference type="Pfam" id="PF13585">
    <property type="entry name" value="CHU_C"/>
    <property type="match status" value="1"/>
</dbReference>
<accession>A0A6N6RHA8</accession>
<evidence type="ECO:0000313" key="2">
    <source>
        <dbReference type="Proteomes" id="UP000468650"/>
    </source>
</evidence>
<comment type="caution">
    <text evidence="1">The sequence shown here is derived from an EMBL/GenBank/DDBJ whole genome shotgun (WGS) entry which is preliminary data.</text>
</comment>
<dbReference type="AlphaFoldDB" id="A0A6N6RHA8"/>
<keyword evidence="2" id="KW-1185">Reference proteome</keyword>
<gene>
    <name evidence="1" type="ORF">F8C67_10220</name>
</gene>
<dbReference type="RefSeq" id="WP_151667747.1">
    <property type="nucleotide sequence ID" value="NZ_WBVO01000008.1"/>
</dbReference>
<dbReference type="InterPro" id="IPR013783">
    <property type="entry name" value="Ig-like_fold"/>
</dbReference>
<dbReference type="CDD" id="cd00063">
    <property type="entry name" value="FN3"/>
    <property type="match status" value="1"/>
</dbReference>
<dbReference type="OrthoDB" id="1123245at2"/>
<name>A0A6N6RHA8_9FLAO</name>
<dbReference type="Gene3D" id="2.60.40.10">
    <property type="entry name" value="Immunoglobulins"/>
    <property type="match status" value="2"/>
</dbReference>